<dbReference type="CDD" id="cd00761">
    <property type="entry name" value="Glyco_tranf_GTA_type"/>
    <property type="match status" value="1"/>
</dbReference>
<reference evidence="2 3" key="1">
    <citation type="submission" date="2018-11" db="EMBL/GenBank/DDBJ databases">
        <authorList>
            <person name="Stevens M.J."/>
            <person name="Cernela N."/>
            <person name="Spoerry Serrano N."/>
            <person name="Schmitt S."/>
            <person name="Schrenzel J."/>
            <person name="Stephan R."/>
        </authorList>
    </citation>
    <scope>NUCLEOTIDE SEQUENCE [LARGE SCALE GENOMIC DNA]</scope>
    <source>
        <strain evidence="2 3">PP422</strain>
    </source>
</reference>
<sequence length="100" mass="11591">MDSILCQSYQDFKFLIVDDGSEDKAADIIKFYRDPRIYLIKIYKNLGISTSKNLALSKIKTEFIARMDSYNIAHPDRFAIQIDYLEKHRDCMNSSLSSGQ</sequence>
<dbReference type="SUPFAM" id="SSF53448">
    <property type="entry name" value="Nucleotide-diphospho-sugar transferases"/>
    <property type="match status" value="1"/>
</dbReference>
<name>A0A3R8S8K1_STRSU</name>
<reference evidence="2 3" key="2">
    <citation type="submission" date="2018-12" db="EMBL/GenBank/DDBJ databases">
        <title>Whole-genome sequences of fifteen clinical Streptococcus suis strains isolated from pigs between 2006 and 2018.</title>
        <authorList>
            <person name="Stevens M.J.A."/>
            <person name="Cernela N."/>
            <person name="Spoerry Serrano N."/>
            <person name="Schmitt S."/>
            <person name="Schrenzel J."/>
            <person name="Stephan R."/>
        </authorList>
    </citation>
    <scope>NUCLEOTIDE SEQUENCE [LARGE SCALE GENOMIC DNA]</scope>
    <source>
        <strain evidence="2 3">PP422</strain>
    </source>
</reference>
<gene>
    <name evidence="2" type="ORF">EI998_06910</name>
</gene>
<comment type="caution">
    <text evidence="2">The sequence shown here is derived from an EMBL/GenBank/DDBJ whole genome shotgun (WGS) entry which is preliminary data.</text>
</comment>
<organism evidence="2 3">
    <name type="scientific">Streptococcus suis</name>
    <dbReference type="NCBI Taxonomy" id="1307"/>
    <lineage>
        <taxon>Bacteria</taxon>
        <taxon>Bacillati</taxon>
        <taxon>Bacillota</taxon>
        <taxon>Bacilli</taxon>
        <taxon>Lactobacillales</taxon>
        <taxon>Streptococcaceae</taxon>
        <taxon>Streptococcus</taxon>
    </lineage>
</organism>
<dbReference type="EMBL" id="RSDO01000011">
    <property type="protein sequence ID" value="RRR52285.1"/>
    <property type="molecule type" value="Genomic_DNA"/>
</dbReference>
<feature type="domain" description="Glycosyltransferase 2-like" evidence="1">
    <location>
        <begin position="2"/>
        <end position="90"/>
    </location>
</feature>
<dbReference type="InterPro" id="IPR029044">
    <property type="entry name" value="Nucleotide-diphossugar_trans"/>
</dbReference>
<keyword evidence="2" id="KW-0808">Transferase</keyword>
<evidence type="ECO:0000313" key="3">
    <source>
        <dbReference type="Proteomes" id="UP000274117"/>
    </source>
</evidence>
<dbReference type="GO" id="GO:0016758">
    <property type="term" value="F:hexosyltransferase activity"/>
    <property type="evidence" value="ECO:0007669"/>
    <property type="project" value="UniProtKB-ARBA"/>
</dbReference>
<dbReference type="PANTHER" id="PTHR22916">
    <property type="entry name" value="GLYCOSYLTRANSFERASE"/>
    <property type="match status" value="1"/>
</dbReference>
<dbReference type="PANTHER" id="PTHR22916:SF3">
    <property type="entry name" value="UDP-GLCNAC:BETAGAL BETA-1,3-N-ACETYLGLUCOSAMINYLTRANSFERASE-LIKE PROTEIN 1"/>
    <property type="match status" value="1"/>
</dbReference>
<dbReference type="Pfam" id="PF00535">
    <property type="entry name" value="Glycos_transf_2"/>
    <property type="match status" value="1"/>
</dbReference>
<dbReference type="Proteomes" id="UP000274117">
    <property type="component" value="Unassembled WGS sequence"/>
</dbReference>
<dbReference type="AlphaFoldDB" id="A0A3R8S8K1"/>
<accession>A0A3R8S8K1</accession>
<dbReference type="Gene3D" id="3.90.550.10">
    <property type="entry name" value="Spore Coat Polysaccharide Biosynthesis Protein SpsA, Chain A"/>
    <property type="match status" value="1"/>
</dbReference>
<evidence type="ECO:0000313" key="2">
    <source>
        <dbReference type="EMBL" id="RRR52285.1"/>
    </source>
</evidence>
<proteinExistence type="predicted"/>
<evidence type="ECO:0000259" key="1">
    <source>
        <dbReference type="Pfam" id="PF00535"/>
    </source>
</evidence>
<protein>
    <submittedName>
        <fullName evidence="2">Glycosyltransferase family 2 protein</fullName>
    </submittedName>
</protein>
<dbReference type="InterPro" id="IPR001173">
    <property type="entry name" value="Glyco_trans_2-like"/>
</dbReference>